<dbReference type="InterPro" id="IPR006913">
    <property type="entry name" value="CENP-V/GFA"/>
</dbReference>
<feature type="compositionally biased region" description="Basic and acidic residues" evidence="5">
    <location>
        <begin position="58"/>
        <end position="100"/>
    </location>
</feature>
<gene>
    <name evidence="7" type="ORF">DB88DRAFT_479956</name>
</gene>
<dbReference type="Proteomes" id="UP001182556">
    <property type="component" value="Unassembled WGS sequence"/>
</dbReference>
<dbReference type="AlphaFoldDB" id="A0AAD9FXR1"/>
<comment type="similarity">
    <text evidence="1">Belongs to the Gfa family.</text>
</comment>
<keyword evidence="8" id="KW-1185">Reference proteome</keyword>
<feature type="region of interest" description="Disordered" evidence="5">
    <location>
        <begin position="42"/>
        <end position="101"/>
    </location>
</feature>
<dbReference type="GO" id="GO:0046872">
    <property type="term" value="F:metal ion binding"/>
    <property type="evidence" value="ECO:0007669"/>
    <property type="project" value="UniProtKB-KW"/>
</dbReference>
<evidence type="ECO:0000256" key="3">
    <source>
        <dbReference type="ARBA" id="ARBA00022833"/>
    </source>
</evidence>
<organism evidence="7 8">
    <name type="scientific">Papiliotrema laurentii</name>
    <name type="common">Cryptococcus laurentii</name>
    <dbReference type="NCBI Taxonomy" id="5418"/>
    <lineage>
        <taxon>Eukaryota</taxon>
        <taxon>Fungi</taxon>
        <taxon>Dikarya</taxon>
        <taxon>Basidiomycota</taxon>
        <taxon>Agaricomycotina</taxon>
        <taxon>Tremellomycetes</taxon>
        <taxon>Tremellales</taxon>
        <taxon>Rhynchogastremaceae</taxon>
        <taxon>Papiliotrema</taxon>
    </lineage>
</organism>
<feature type="region of interest" description="Disordered" evidence="5">
    <location>
        <begin position="234"/>
        <end position="254"/>
    </location>
</feature>
<dbReference type="PROSITE" id="PS51891">
    <property type="entry name" value="CENP_V_GFA"/>
    <property type="match status" value="1"/>
</dbReference>
<evidence type="ECO:0000256" key="4">
    <source>
        <dbReference type="ARBA" id="ARBA00023239"/>
    </source>
</evidence>
<feature type="domain" description="CENP-V/GFA" evidence="6">
    <location>
        <begin position="117"/>
        <end position="241"/>
    </location>
</feature>
<evidence type="ECO:0000313" key="8">
    <source>
        <dbReference type="Proteomes" id="UP001182556"/>
    </source>
</evidence>
<keyword evidence="4" id="KW-0456">Lyase</keyword>
<feature type="compositionally biased region" description="Basic and acidic residues" evidence="5">
    <location>
        <begin position="234"/>
        <end position="249"/>
    </location>
</feature>
<evidence type="ECO:0000313" key="7">
    <source>
        <dbReference type="EMBL" id="KAK1927973.1"/>
    </source>
</evidence>
<comment type="caution">
    <text evidence="7">The sequence shown here is derived from an EMBL/GenBank/DDBJ whole genome shotgun (WGS) entry which is preliminary data.</text>
</comment>
<evidence type="ECO:0000256" key="1">
    <source>
        <dbReference type="ARBA" id="ARBA00005495"/>
    </source>
</evidence>
<dbReference type="PANTHER" id="PTHR33337">
    <property type="entry name" value="GFA DOMAIN-CONTAINING PROTEIN"/>
    <property type="match status" value="1"/>
</dbReference>
<sequence length="296" mass="33544">MFQRLLFHSRSAFSHSPPLRSSSLSPLCRTRLDTLTCPVRTMSGSDDDFSSRPAAKRVRSEQDHSKGDTKAREEKIQGEKNGENGKSGKGEEHHDEDWKKAPPFQIGESWEGWTTKWRSSCWCGKTAFVFCADPLQNKYCHCEDCQRLHGAPFQHASVFEKKNVRLDSSPEWLGFLSAHGEVHPLSSTPTPLPRKTSCRACGSPLFDEGRNMCIAFPPTFEFARTKKELDKYKETGGAERPHGKGEEGGKQIGLPPAFQPNCHIFYERRLVDVKDGLVKWRGMNDDSEQMKEDERP</sequence>
<dbReference type="EMBL" id="JAODAN010000001">
    <property type="protein sequence ID" value="KAK1927973.1"/>
    <property type="molecule type" value="Genomic_DNA"/>
</dbReference>
<dbReference type="PANTHER" id="PTHR33337:SF40">
    <property type="entry name" value="CENP-V_GFA DOMAIN-CONTAINING PROTEIN-RELATED"/>
    <property type="match status" value="1"/>
</dbReference>
<evidence type="ECO:0000256" key="5">
    <source>
        <dbReference type="SAM" id="MobiDB-lite"/>
    </source>
</evidence>
<dbReference type="SUPFAM" id="SSF51316">
    <property type="entry name" value="Mss4-like"/>
    <property type="match status" value="1"/>
</dbReference>
<dbReference type="InterPro" id="IPR011057">
    <property type="entry name" value="Mss4-like_sf"/>
</dbReference>
<evidence type="ECO:0000256" key="2">
    <source>
        <dbReference type="ARBA" id="ARBA00022723"/>
    </source>
</evidence>
<dbReference type="Gene3D" id="3.90.1590.10">
    <property type="entry name" value="glutathione-dependent formaldehyde- activating enzyme (gfa)"/>
    <property type="match status" value="1"/>
</dbReference>
<dbReference type="Pfam" id="PF04828">
    <property type="entry name" value="GFA"/>
    <property type="match status" value="1"/>
</dbReference>
<evidence type="ECO:0000259" key="6">
    <source>
        <dbReference type="PROSITE" id="PS51891"/>
    </source>
</evidence>
<proteinExistence type="inferred from homology"/>
<protein>
    <submittedName>
        <fullName evidence="7">Mss4-like protein</fullName>
    </submittedName>
</protein>
<dbReference type="GO" id="GO:0016846">
    <property type="term" value="F:carbon-sulfur lyase activity"/>
    <property type="evidence" value="ECO:0007669"/>
    <property type="project" value="InterPro"/>
</dbReference>
<keyword evidence="2" id="KW-0479">Metal-binding</keyword>
<keyword evidence="3" id="KW-0862">Zinc</keyword>
<accession>A0AAD9FXR1</accession>
<reference evidence="7" key="1">
    <citation type="submission" date="2023-02" db="EMBL/GenBank/DDBJ databases">
        <title>Identification and recombinant expression of a fungal hydrolase from Papiliotrema laurentii that hydrolyzes apple cutin and clears colloidal polyester polyurethane.</title>
        <authorList>
            <consortium name="DOE Joint Genome Institute"/>
            <person name="Roman V.A."/>
            <person name="Bojanowski C."/>
            <person name="Crable B.R."/>
            <person name="Wagner D.N."/>
            <person name="Hung C.S."/>
            <person name="Nadeau L.J."/>
            <person name="Schratz L."/>
            <person name="Haridas S."/>
            <person name="Pangilinan J."/>
            <person name="Lipzen A."/>
            <person name="Na H."/>
            <person name="Yan M."/>
            <person name="Ng V."/>
            <person name="Grigoriev I.V."/>
            <person name="Spatafora J.W."/>
            <person name="Barlow D."/>
            <person name="Biffinger J."/>
            <person name="Kelley-Loughnane N."/>
            <person name="Varaljay V.A."/>
            <person name="Crookes-Goodson W.J."/>
        </authorList>
    </citation>
    <scope>NUCLEOTIDE SEQUENCE</scope>
    <source>
        <strain evidence="7">5307AH</strain>
    </source>
</reference>
<name>A0AAD9FXR1_PAPLA</name>